<dbReference type="PROSITE" id="PS50042">
    <property type="entry name" value="CNMP_BINDING_3"/>
    <property type="match status" value="1"/>
</dbReference>
<accession>A0A857DF63</accession>
<sequence length="228" mass="26373">MEENEKCGGAIPDTFFEVDRLQEFINLGTVKTFAKGSAVMWPGDKCSSLIYVVSGRLRVNKLLDDGRERLVYFTSKHGLMGKLYETCNDSYAIALEDSKVCFFSKEQLKQIFSMNDEIPFDIIRNYLSKTSYYMKQAAEIDYFNPAVRIVRLFHELYITNGVKVGNYYEINIQLSLENISEITGTHYVTASKVIGWLRKNKVMEKKRKKIIIYDAEKLKMMTQGTHVF</sequence>
<feature type="domain" description="HTH crp-type" evidence="5">
    <location>
        <begin position="143"/>
        <end position="216"/>
    </location>
</feature>
<dbReference type="SUPFAM" id="SSF51206">
    <property type="entry name" value="cAMP-binding domain-like"/>
    <property type="match status" value="1"/>
</dbReference>
<dbReference type="EMBL" id="CP046996">
    <property type="protein sequence ID" value="QGZ99919.1"/>
    <property type="molecule type" value="Genomic_DNA"/>
</dbReference>
<dbReference type="Gene3D" id="2.60.120.10">
    <property type="entry name" value="Jelly Rolls"/>
    <property type="match status" value="1"/>
</dbReference>
<reference evidence="6 7" key="1">
    <citation type="submission" date="2019-12" db="EMBL/GenBank/DDBJ databases">
        <title>Sequence classification of anaerobic respiratory reductive dehalogenases: First we see many, then we see few.</title>
        <authorList>
            <person name="Molenda O."/>
            <person name="Puentes Jacome L.A."/>
            <person name="Cao X."/>
            <person name="Nesbo C.L."/>
            <person name="Tang S."/>
            <person name="Morson N."/>
            <person name="Patron J."/>
            <person name="Lomheim L."/>
            <person name="Wishart D.S."/>
            <person name="Edwards E.A."/>
        </authorList>
    </citation>
    <scope>NUCLEOTIDE SEQUENCE [LARGE SCALE GENOMIC DNA]</scope>
    <source>
        <strain evidence="6 7">12DCA</strain>
    </source>
</reference>
<dbReference type="Gene3D" id="1.10.10.10">
    <property type="entry name" value="Winged helix-like DNA-binding domain superfamily/Winged helix DNA-binding domain"/>
    <property type="match status" value="1"/>
</dbReference>
<name>A0A857DF63_9FIRM</name>
<keyword evidence="2" id="KW-0238">DNA-binding</keyword>
<protein>
    <submittedName>
        <fullName evidence="6">Cyclic nucleotide-binding domain-containing protein</fullName>
    </submittedName>
</protein>
<proteinExistence type="predicted"/>
<dbReference type="SUPFAM" id="SSF46785">
    <property type="entry name" value="Winged helix' DNA-binding domain"/>
    <property type="match status" value="1"/>
</dbReference>
<evidence type="ECO:0000259" key="4">
    <source>
        <dbReference type="PROSITE" id="PS50042"/>
    </source>
</evidence>
<dbReference type="InterPro" id="IPR018490">
    <property type="entry name" value="cNMP-bd_dom_sf"/>
</dbReference>
<evidence type="ECO:0000313" key="7">
    <source>
        <dbReference type="Proteomes" id="UP000430508"/>
    </source>
</evidence>
<dbReference type="GO" id="GO:0006355">
    <property type="term" value="P:regulation of DNA-templated transcription"/>
    <property type="evidence" value="ECO:0007669"/>
    <property type="project" value="InterPro"/>
</dbReference>
<dbReference type="SMART" id="SM00100">
    <property type="entry name" value="cNMP"/>
    <property type="match status" value="1"/>
</dbReference>
<organism evidence="6 7">
    <name type="scientific">Dehalobacter restrictus</name>
    <dbReference type="NCBI Taxonomy" id="55583"/>
    <lineage>
        <taxon>Bacteria</taxon>
        <taxon>Bacillati</taxon>
        <taxon>Bacillota</taxon>
        <taxon>Clostridia</taxon>
        <taxon>Eubacteriales</taxon>
        <taxon>Desulfitobacteriaceae</taxon>
        <taxon>Dehalobacter</taxon>
    </lineage>
</organism>
<dbReference type="CDD" id="cd00038">
    <property type="entry name" value="CAP_ED"/>
    <property type="match status" value="1"/>
</dbReference>
<dbReference type="InterPro" id="IPR014710">
    <property type="entry name" value="RmlC-like_jellyroll"/>
</dbReference>
<dbReference type="InterPro" id="IPR036390">
    <property type="entry name" value="WH_DNA-bd_sf"/>
</dbReference>
<dbReference type="Proteomes" id="UP000430508">
    <property type="component" value="Chromosome"/>
</dbReference>
<dbReference type="AlphaFoldDB" id="A0A857DF63"/>
<evidence type="ECO:0000256" key="3">
    <source>
        <dbReference type="ARBA" id="ARBA00023163"/>
    </source>
</evidence>
<dbReference type="Pfam" id="PF13545">
    <property type="entry name" value="HTH_Crp_2"/>
    <property type="match status" value="1"/>
</dbReference>
<dbReference type="GO" id="GO:0003677">
    <property type="term" value="F:DNA binding"/>
    <property type="evidence" value="ECO:0007669"/>
    <property type="project" value="UniProtKB-KW"/>
</dbReference>
<evidence type="ECO:0000259" key="5">
    <source>
        <dbReference type="PROSITE" id="PS51063"/>
    </source>
</evidence>
<dbReference type="InterPro" id="IPR000595">
    <property type="entry name" value="cNMP-bd_dom"/>
</dbReference>
<evidence type="ECO:0000313" key="6">
    <source>
        <dbReference type="EMBL" id="QGZ99919.1"/>
    </source>
</evidence>
<dbReference type="PROSITE" id="PS51063">
    <property type="entry name" value="HTH_CRP_2"/>
    <property type="match status" value="1"/>
</dbReference>
<keyword evidence="1" id="KW-0805">Transcription regulation</keyword>
<dbReference type="RefSeq" id="WP_068883550.1">
    <property type="nucleotide sequence ID" value="NZ_CP046996.1"/>
</dbReference>
<dbReference type="InterPro" id="IPR036388">
    <property type="entry name" value="WH-like_DNA-bd_sf"/>
</dbReference>
<keyword evidence="3" id="KW-0804">Transcription</keyword>
<gene>
    <name evidence="6" type="ORF">GQ588_04285</name>
</gene>
<dbReference type="InterPro" id="IPR012318">
    <property type="entry name" value="HTH_CRP"/>
</dbReference>
<evidence type="ECO:0000256" key="2">
    <source>
        <dbReference type="ARBA" id="ARBA00023125"/>
    </source>
</evidence>
<dbReference type="Pfam" id="PF00027">
    <property type="entry name" value="cNMP_binding"/>
    <property type="match status" value="1"/>
</dbReference>
<evidence type="ECO:0000256" key="1">
    <source>
        <dbReference type="ARBA" id="ARBA00023015"/>
    </source>
</evidence>
<feature type="domain" description="Cyclic nucleotide-binding" evidence="4">
    <location>
        <begin position="16"/>
        <end position="83"/>
    </location>
</feature>